<organism evidence="1 2">
    <name type="scientific">Allosaccharopolyspora coralli</name>
    <dbReference type="NCBI Taxonomy" id="2665642"/>
    <lineage>
        <taxon>Bacteria</taxon>
        <taxon>Bacillati</taxon>
        <taxon>Actinomycetota</taxon>
        <taxon>Actinomycetes</taxon>
        <taxon>Pseudonocardiales</taxon>
        <taxon>Pseudonocardiaceae</taxon>
        <taxon>Allosaccharopolyspora</taxon>
    </lineage>
</organism>
<name>A0A5Q3QGI5_9PSEU</name>
<protein>
    <submittedName>
        <fullName evidence="1">RNA 2',3'-cyclic phosphodiesterase</fullName>
    </submittedName>
</protein>
<keyword evidence="2" id="KW-1185">Reference proteome</keyword>
<accession>A0A5Q3QGI5</accession>
<dbReference type="SUPFAM" id="SSF55144">
    <property type="entry name" value="LigT-like"/>
    <property type="match status" value="1"/>
</dbReference>
<proteinExistence type="predicted"/>
<dbReference type="Proteomes" id="UP000371041">
    <property type="component" value="Chromosome"/>
</dbReference>
<dbReference type="Gene3D" id="3.90.1140.10">
    <property type="entry name" value="Cyclic phosphodiesterase"/>
    <property type="match status" value="1"/>
</dbReference>
<dbReference type="AlphaFoldDB" id="A0A5Q3QGI5"/>
<dbReference type="KEGG" id="sace:GIY23_16725"/>
<evidence type="ECO:0000313" key="2">
    <source>
        <dbReference type="Proteomes" id="UP000371041"/>
    </source>
</evidence>
<dbReference type="InterPro" id="IPR009097">
    <property type="entry name" value="Cyclic_Pdiesterase"/>
</dbReference>
<dbReference type="EMBL" id="CP045929">
    <property type="protein sequence ID" value="QGK72354.1"/>
    <property type="molecule type" value="Genomic_DNA"/>
</dbReference>
<evidence type="ECO:0000313" key="1">
    <source>
        <dbReference type="EMBL" id="QGK72354.1"/>
    </source>
</evidence>
<gene>
    <name evidence="1" type="ORF">GIY23_16725</name>
</gene>
<reference evidence="2" key="1">
    <citation type="submission" date="2019-11" db="EMBL/GenBank/DDBJ databases">
        <title>The complete genome sequence of Saccharopolyspora sp. E2A.</title>
        <authorList>
            <person name="Zhang G."/>
        </authorList>
    </citation>
    <scope>NUCLEOTIDE SEQUENCE [LARGE SCALE GENOMIC DNA]</scope>
    <source>
        <strain evidence="2">E2A</strain>
    </source>
</reference>
<dbReference type="Pfam" id="PF13563">
    <property type="entry name" value="2_5_RNA_ligase2"/>
    <property type="match status" value="1"/>
</dbReference>
<sequence>MRTRSQTGFEEAPVRLFTAVWPSREALDHLDEWLGELDRARLDPATAGATGFRLIPRERRHLTLAFHGDDSDPEWHSDRLDRRMARVVRKEPEVFAPRLRLRGCGFFSGVLWLGVEFAAEDDAGSLRRLVRLAGADPGKYRAHLTLARWSAGATDKPALRGLFETYAGPWWGADELSLIASEVDGGTRTYRTVHRVSVPG</sequence>